<dbReference type="RefSeq" id="WP_377790270.1">
    <property type="nucleotide sequence ID" value="NZ_JBHLYQ010000130.1"/>
</dbReference>
<proteinExistence type="predicted"/>
<keyword evidence="2" id="KW-1185">Reference proteome</keyword>
<evidence type="ECO:0000313" key="2">
    <source>
        <dbReference type="Proteomes" id="UP001589788"/>
    </source>
</evidence>
<sequence length="129" mass="13872">MVGEKVLHFQGKGTDLGNLQSQIESYLKNDGFTVQSSKPSDHGVVIQAKKGGFLRGVVDADRAMTIMLSGSPADFTVRIGVGKWLEHLAVAAVETLLISNLFLVVDVAESAWNLEVEDKLVKAIDSFVG</sequence>
<dbReference type="EMBL" id="JBHLYQ010000130">
    <property type="protein sequence ID" value="MFC0082652.1"/>
    <property type="molecule type" value="Genomic_DNA"/>
</dbReference>
<comment type="caution">
    <text evidence="1">The sequence shown here is derived from an EMBL/GenBank/DDBJ whole genome shotgun (WGS) entry which is preliminary data.</text>
</comment>
<reference evidence="1 2" key="1">
    <citation type="submission" date="2024-09" db="EMBL/GenBank/DDBJ databases">
        <authorList>
            <person name="Sun Q."/>
            <person name="Mori K."/>
        </authorList>
    </citation>
    <scope>NUCLEOTIDE SEQUENCE [LARGE SCALE GENOMIC DNA]</scope>
    <source>
        <strain evidence="1 2">JCM 15389</strain>
    </source>
</reference>
<accession>A0ABV6C6P4</accession>
<dbReference type="Proteomes" id="UP001589788">
    <property type="component" value="Unassembled WGS sequence"/>
</dbReference>
<name>A0ABV6C6P4_9ACTN</name>
<protein>
    <submittedName>
        <fullName evidence="1">Uncharacterized protein</fullName>
    </submittedName>
</protein>
<organism evidence="1 2">
    <name type="scientific">Aciditerrimonas ferrireducens</name>
    <dbReference type="NCBI Taxonomy" id="667306"/>
    <lineage>
        <taxon>Bacteria</taxon>
        <taxon>Bacillati</taxon>
        <taxon>Actinomycetota</taxon>
        <taxon>Acidimicrobiia</taxon>
        <taxon>Acidimicrobiales</taxon>
        <taxon>Acidimicrobiaceae</taxon>
        <taxon>Aciditerrimonas</taxon>
    </lineage>
</organism>
<gene>
    <name evidence="1" type="ORF">ACFFRE_10960</name>
</gene>
<evidence type="ECO:0000313" key="1">
    <source>
        <dbReference type="EMBL" id="MFC0082652.1"/>
    </source>
</evidence>